<sequence>MTTATPAITAAELDAARTLLARMGITAADLLDVRPPAPTFAEYIPAIRERVSSQSTLRTYNTHWKYLEREWGPRRIDEPTITEITEMRDAARRNAKQDRNARDGRGAAEAMIGALRFLYRHAESDGFLRPGDNPAKRVAKPRRIPSTRRGLPLEQLAEIAQVAATTGNDPDLDTVLLRLHAETACRRGGALGLRLDDLDPQQCLIHLVEKGKIPRWQPISPTLMANLLHHARKRGAQPGEQLLRYRNGKPITRRRYDGLWTRIGLELPWVEKQQISTHWLRHTTLKWVERNFGFAVARAYAGHAEGKSEGSTVIYTRASLEEVALALAILTGEPHPLAAAA</sequence>
<comment type="similarity">
    <text evidence="1">Belongs to the 'phage' integrase family.</text>
</comment>
<dbReference type="PANTHER" id="PTHR30349">
    <property type="entry name" value="PHAGE INTEGRASE-RELATED"/>
    <property type="match status" value="1"/>
</dbReference>
<dbReference type="SUPFAM" id="SSF56349">
    <property type="entry name" value="DNA breaking-rejoining enzymes"/>
    <property type="match status" value="1"/>
</dbReference>
<dbReference type="GO" id="GO:0006310">
    <property type="term" value="P:DNA recombination"/>
    <property type="evidence" value="ECO:0007669"/>
    <property type="project" value="UniProtKB-KW"/>
</dbReference>
<dbReference type="InterPro" id="IPR010998">
    <property type="entry name" value="Integrase_recombinase_N"/>
</dbReference>
<keyword evidence="2" id="KW-0238">DNA-binding</keyword>
<reference evidence="5 6" key="1">
    <citation type="submission" date="2016-04" db="EMBL/GenBank/DDBJ databases">
        <authorList>
            <person name="Evans L.H."/>
            <person name="Alamgir A."/>
            <person name="Owens N."/>
            <person name="Weber N.D."/>
            <person name="Virtaneva K."/>
            <person name="Barbian K."/>
            <person name="Babar A."/>
            <person name="Rosenke K."/>
        </authorList>
    </citation>
    <scope>NUCLEOTIDE SEQUENCE [LARGE SCALE GENOMIC DNA]</scope>
    <source>
        <strain evidence="5 6">IFM 0406</strain>
    </source>
</reference>
<organism evidence="5 6">
    <name type="scientific">Nocardia terpenica</name>
    <dbReference type="NCBI Taxonomy" id="455432"/>
    <lineage>
        <taxon>Bacteria</taxon>
        <taxon>Bacillati</taxon>
        <taxon>Actinomycetota</taxon>
        <taxon>Actinomycetes</taxon>
        <taxon>Mycobacteriales</taxon>
        <taxon>Nocardiaceae</taxon>
        <taxon>Nocardia</taxon>
    </lineage>
</organism>
<keyword evidence="6" id="KW-1185">Reference proteome</keyword>
<evidence type="ECO:0000259" key="4">
    <source>
        <dbReference type="PROSITE" id="PS51898"/>
    </source>
</evidence>
<dbReference type="Proteomes" id="UP000076512">
    <property type="component" value="Unassembled WGS sequence"/>
</dbReference>
<dbReference type="RefSeq" id="WP_067583245.1">
    <property type="nucleotide sequence ID" value="NZ_JABMCZ010000001.1"/>
</dbReference>
<evidence type="ECO:0000313" key="5">
    <source>
        <dbReference type="EMBL" id="KZM75588.1"/>
    </source>
</evidence>
<feature type="domain" description="Tyr recombinase" evidence="4">
    <location>
        <begin position="146"/>
        <end position="328"/>
    </location>
</feature>
<dbReference type="InterPro" id="IPR050090">
    <property type="entry name" value="Tyrosine_recombinase_XerCD"/>
</dbReference>
<evidence type="ECO:0000256" key="1">
    <source>
        <dbReference type="ARBA" id="ARBA00008857"/>
    </source>
</evidence>
<dbReference type="InterPro" id="IPR011010">
    <property type="entry name" value="DNA_brk_join_enz"/>
</dbReference>
<dbReference type="AlphaFoldDB" id="A0A164PHU3"/>
<name>A0A164PHU3_9NOCA</name>
<proteinExistence type="inferred from homology"/>
<dbReference type="CDD" id="cd00397">
    <property type="entry name" value="DNA_BRE_C"/>
    <property type="match status" value="1"/>
</dbReference>
<evidence type="ECO:0000256" key="3">
    <source>
        <dbReference type="ARBA" id="ARBA00023172"/>
    </source>
</evidence>
<evidence type="ECO:0000256" key="2">
    <source>
        <dbReference type="ARBA" id="ARBA00023125"/>
    </source>
</evidence>
<keyword evidence="3" id="KW-0233">DNA recombination</keyword>
<dbReference type="GO" id="GO:0015074">
    <property type="term" value="P:DNA integration"/>
    <property type="evidence" value="ECO:0007669"/>
    <property type="project" value="InterPro"/>
</dbReference>
<dbReference type="STRING" id="455432.AWN90_19645"/>
<protein>
    <submittedName>
        <fullName evidence="5">Integrase</fullName>
    </submittedName>
</protein>
<dbReference type="Gene3D" id="1.10.150.130">
    <property type="match status" value="1"/>
</dbReference>
<dbReference type="InterPro" id="IPR002104">
    <property type="entry name" value="Integrase_catalytic"/>
</dbReference>
<dbReference type="Gene3D" id="1.10.443.10">
    <property type="entry name" value="Intergrase catalytic core"/>
    <property type="match status" value="1"/>
</dbReference>
<accession>A0A164PHU3</accession>
<dbReference type="Pfam" id="PF00589">
    <property type="entry name" value="Phage_integrase"/>
    <property type="match status" value="1"/>
</dbReference>
<dbReference type="PROSITE" id="PS51898">
    <property type="entry name" value="TYR_RECOMBINASE"/>
    <property type="match status" value="1"/>
</dbReference>
<dbReference type="EMBL" id="LWGR01000003">
    <property type="protein sequence ID" value="KZM75588.1"/>
    <property type="molecule type" value="Genomic_DNA"/>
</dbReference>
<comment type="caution">
    <text evidence="5">The sequence shown here is derived from an EMBL/GenBank/DDBJ whole genome shotgun (WGS) entry which is preliminary data.</text>
</comment>
<dbReference type="PANTHER" id="PTHR30349:SF64">
    <property type="entry name" value="PROPHAGE INTEGRASE INTD-RELATED"/>
    <property type="match status" value="1"/>
</dbReference>
<gene>
    <name evidence="5" type="ORF">AWN90_19645</name>
</gene>
<dbReference type="InterPro" id="IPR013762">
    <property type="entry name" value="Integrase-like_cat_sf"/>
</dbReference>
<dbReference type="GO" id="GO:0003677">
    <property type="term" value="F:DNA binding"/>
    <property type="evidence" value="ECO:0007669"/>
    <property type="project" value="UniProtKB-KW"/>
</dbReference>
<evidence type="ECO:0000313" key="6">
    <source>
        <dbReference type="Proteomes" id="UP000076512"/>
    </source>
</evidence>